<dbReference type="PANTHER" id="PTHR39601">
    <property type="entry name" value="CHORIOGENIN HMINOR"/>
    <property type="match status" value="1"/>
</dbReference>
<feature type="region of interest" description="Disordered" evidence="1">
    <location>
        <begin position="931"/>
        <end position="977"/>
    </location>
</feature>
<dbReference type="AlphaFoldDB" id="A0AAN7HV11"/>
<feature type="region of interest" description="Disordered" evidence="1">
    <location>
        <begin position="1"/>
        <end position="237"/>
    </location>
</feature>
<accession>A0AAN7HV11</accession>
<feature type="domain" description="DUF8004" evidence="2">
    <location>
        <begin position="400"/>
        <end position="491"/>
    </location>
</feature>
<dbReference type="Pfam" id="PF26013">
    <property type="entry name" value="DUF8004"/>
    <property type="match status" value="1"/>
</dbReference>
<organism evidence="3 4">
    <name type="scientific">Corynascus novoguineensis</name>
    <dbReference type="NCBI Taxonomy" id="1126955"/>
    <lineage>
        <taxon>Eukaryota</taxon>
        <taxon>Fungi</taxon>
        <taxon>Dikarya</taxon>
        <taxon>Ascomycota</taxon>
        <taxon>Pezizomycotina</taxon>
        <taxon>Sordariomycetes</taxon>
        <taxon>Sordariomycetidae</taxon>
        <taxon>Sordariales</taxon>
        <taxon>Chaetomiaceae</taxon>
        <taxon>Corynascus</taxon>
    </lineage>
</organism>
<evidence type="ECO:0000313" key="3">
    <source>
        <dbReference type="EMBL" id="KAK4251824.1"/>
    </source>
</evidence>
<feature type="compositionally biased region" description="Polar residues" evidence="1">
    <location>
        <begin position="192"/>
        <end position="205"/>
    </location>
</feature>
<evidence type="ECO:0000313" key="4">
    <source>
        <dbReference type="Proteomes" id="UP001303647"/>
    </source>
</evidence>
<protein>
    <recommendedName>
        <fullName evidence="2">DUF8004 domain-containing protein</fullName>
    </recommendedName>
</protein>
<reference evidence="3" key="1">
    <citation type="journal article" date="2023" name="Mol. Phylogenet. Evol.">
        <title>Genome-scale phylogeny and comparative genomics of the fungal order Sordariales.</title>
        <authorList>
            <person name="Hensen N."/>
            <person name="Bonometti L."/>
            <person name="Westerberg I."/>
            <person name="Brannstrom I.O."/>
            <person name="Guillou S."/>
            <person name="Cros-Aarteil S."/>
            <person name="Calhoun S."/>
            <person name="Haridas S."/>
            <person name="Kuo A."/>
            <person name="Mondo S."/>
            <person name="Pangilinan J."/>
            <person name="Riley R."/>
            <person name="LaButti K."/>
            <person name="Andreopoulos B."/>
            <person name="Lipzen A."/>
            <person name="Chen C."/>
            <person name="Yan M."/>
            <person name="Daum C."/>
            <person name="Ng V."/>
            <person name="Clum A."/>
            <person name="Steindorff A."/>
            <person name="Ohm R.A."/>
            <person name="Martin F."/>
            <person name="Silar P."/>
            <person name="Natvig D.O."/>
            <person name="Lalanne C."/>
            <person name="Gautier V."/>
            <person name="Ament-Velasquez S.L."/>
            <person name="Kruys A."/>
            <person name="Hutchinson M.I."/>
            <person name="Powell A.J."/>
            <person name="Barry K."/>
            <person name="Miller A.N."/>
            <person name="Grigoriev I.V."/>
            <person name="Debuchy R."/>
            <person name="Gladieux P."/>
            <person name="Hiltunen Thoren M."/>
            <person name="Johannesson H."/>
        </authorList>
    </citation>
    <scope>NUCLEOTIDE SEQUENCE</scope>
    <source>
        <strain evidence="3">CBS 359.72</strain>
    </source>
</reference>
<dbReference type="InterPro" id="IPR058317">
    <property type="entry name" value="DUF8004"/>
</dbReference>
<gene>
    <name evidence="3" type="ORF">C7999DRAFT_37215</name>
</gene>
<keyword evidence="4" id="KW-1185">Reference proteome</keyword>
<proteinExistence type="predicted"/>
<feature type="compositionally biased region" description="Basic residues" evidence="1">
    <location>
        <begin position="869"/>
        <end position="887"/>
    </location>
</feature>
<feature type="compositionally biased region" description="Low complexity" evidence="1">
    <location>
        <begin position="888"/>
        <end position="903"/>
    </location>
</feature>
<sequence>MSSSNTLSSSEIARKTVPGSSTSSYVSPTSSAPTVTTGTLRTSEDSRSSSRFESGTASTAFSLSPIEPSSPLFETDHPASTAPKRLQKVPVMPTSPPPPPPPQSQPPSVLTKLGTPPRIPAVTSTQATPPDGRRANRSPSPERPPSRAKPQTNRLQPRHTSPNPNHRGRSVSAQPPAGRTAEAEGPRVVSNPLETRSLSKPSSEGSPPATVDKRKRKSWFPGARSRANSDSNKPKIPRAWVMSPENQVDYNTAPLVNGEKVPELWNEAGNVLVFLHPKESNRGPCFKIADHIISPSARLVELLMTEMMATTSHNDGYLDVAPAEGPVSEGRLYLPLGNTDLERLIAARNLFALLTHQPLVGTTENGNLFAAVLQVAGLLRRFNFCSFDGTSFGEPVDTAFDLLMDHTGIADLRRSREKTLEALILAEQMKSWNLYNEAFAHAVGKYESILELKSPLYDRISVSTRQRLDRAHLDLANRIASVNSRLEAFEFPSLFAGTASSTSTEEYKNVRFKEWRNSFGKMRNFVLSYYKGLFGNWPPRARSKKNYFSQSGLNRQCLKILYSDFCALYDLLVDRQSITPRVIGEGYEDPEEDKKDKVAGEISISALRKILSEFDKSSPPVLPPIPFDVPKLPSMTAIYENYHELPAKKQAKYNKALQPHELQLMLIKSRNIDTETLTMPFLLAYKDFELREAKGVNPSDLPDQRIGNWLFLYVVLQSLPMLVVDAPGLHYTEGVEYFLCEAPQGNAPWTDDAGQTRKMWFQTGSSNVVELSADVVMFSVEGTYMRSHCWLAAKEWDAAFSGPAVGAPQDTTTTAAAAVAEEQISPLQPPRAMFRDMDPSFTPSHGTRPPSSSSSTNENASSSTLTTHQHQRNHQHHHNHHHHHHHNNNNGSSNNNSENSSPHLRPRSGSITTANDRARQAFRASMAIGLEPLPMPAAPPGFDRTSRVMSIGSLSSGGGGGGGSAGPGSPGFGSPSLGGFGVNSGGSGNAGEVYPLGLRASRSAVNLGQFGAGNNSYHGSHGIGGGDSGDYLGAGPSGGVGGGQFRKSSYGGLGPSNLGPGVGAGAGAHGASDSLGGGSTFDDILKGMDGKGKKKKKLFF</sequence>
<reference evidence="3" key="2">
    <citation type="submission" date="2023-05" db="EMBL/GenBank/DDBJ databases">
        <authorList>
            <consortium name="Lawrence Berkeley National Laboratory"/>
            <person name="Steindorff A."/>
            <person name="Hensen N."/>
            <person name="Bonometti L."/>
            <person name="Westerberg I."/>
            <person name="Brannstrom I.O."/>
            <person name="Guillou S."/>
            <person name="Cros-Aarteil S."/>
            <person name="Calhoun S."/>
            <person name="Haridas S."/>
            <person name="Kuo A."/>
            <person name="Mondo S."/>
            <person name="Pangilinan J."/>
            <person name="Riley R."/>
            <person name="Labutti K."/>
            <person name="Andreopoulos B."/>
            <person name="Lipzen A."/>
            <person name="Chen C."/>
            <person name="Yanf M."/>
            <person name="Daum C."/>
            <person name="Ng V."/>
            <person name="Clum A."/>
            <person name="Ohm R."/>
            <person name="Martin F."/>
            <person name="Silar P."/>
            <person name="Natvig D."/>
            <person name="Lalanne C."/>
            <person name="Gautier V."/>
            <person name="Ament-Velasquez S.L."/>
            <person name="Kruys A."/>
            <person name="Hutchinson M.I."/>
            <person name="Powell A.J."/>
            <person name="Barry K."/>
            <person name="Miller A.N."/>
            <person name="Grigoriev I.V."/>
            <person name="Debuchy R."/>
            <person name="Gladieux P."/>
            <person name="Thoren M.H."/>
            <person name="Johannesson H."/>
        </authorList>
    </citation>
    <scope>NUCLEOTIDE SEQUENCE</scope>
    <source>
        <strain evidence="3">CBS 359.72</strain>
    </source>
</reference>
<feature type="compositionally biased region" description="Gly residues" evidence="1">
    <location>
        <begin position="955"/>
        <end position="977"/>
    </location>
</feature>
<feature type="compositionally biased region" description="Polar residues" evidence="1">
    <location>
        <begin position="1"/>
        <end position="11"/>
    </location>
</feature>
<feature type="compositionally biased region" description="Low complexity" evidence="1">
    <location>
        <begin position="842"/>
        <end position="868"/>
    </location>
</feature>
<feature type="compositionally biased region" description="Low complexity" evidence="1">
    <location>
        <begin position="16"/>
        <end position="41"/>
    </location>
</feature>
<evidence type="ECO:0000256" key="1">
    <source>
        <dbReference type="SAM" id="MobiDB-lite"/>
    </source>
</evidence>
<comment type="caution">
    <text evidence="3">The sequence shown here is derived from an EMBL/GenBank/DDBJ whole genome shotgun (WGS) entry which is preliminary data.</text>
</comment>
<dbReference type="PANTHER" id="PTHR39601:SF2">
    <property type="entry name" value="CHORIOGENIN HMINOR"/>
    <property type="match status" value="1"/>
</dbReference>
<feature type="compositionally biased region" description="Pro residues" evidence="1">
    <location>
        <begin position="93"/>
        <end position="105"/>
    </location>
</feature>
<feature type="region of interest" description="Disordered" evidence="1">
    <location>
        <begin position="822"/>
        <end position="911"/>
    </location>
</feature>
<evidence type="ECO:0000259" key="2">
    <source>
        <dbReference type="Pfam" id="PF26013"/>
    </source>
</evidence>
<dbReference type="Proteomes" id="UP001303647">
    <property type="component" value="Unassembled WGS sequence"/>
</dbReference>
<name>A0AAN7HV11_9PEZI</name>
<feature type="compositionally biased region" description="Polar residues" evidence="1">
    <location>
        <begin position="151"/>
        <end position="164"/>
    </location>
</feature>
<dbReference type="EMBL" id="MU857603">
    <property type="protein sequence ID" value="KAK4251824.1"/>
    <property type="molecule type" value="Genomic_DNA"/>
</dbReference>